<dbReference type="GO" id="GO:0004519">
    <property type="term" value="F:endonuclease activity"/>
    <property type="evidence" value="ECO:0007669"/>
    <property type="project" value="UniProtKB-KW"/>
</dbReference>
<protein>
    <submittedName>
        <fullName evidence="6">Restriction endonuclease subunit S</fullName>
        <ecNumber evidence="6">3.1.21.-</ecNumber>
    </submittedName>
</protein>
<dbReference type="PANTHER" id="PTHR43140:SF1">
    <property type="entry name" value="TYPE I RESTRICTION ENZYME ECOKI SPECIFICITY SUBUNIT"/>
    <property type="match status" value="1"/>
</dbReference>
<dbReference type="PANTHER" id="PTHR43140">
    <property type="entry name" value="TYPE-1 RESTRICTION ENZYME ECOKI SPECIFICITY PROTEIN"/>
    <property type="match status" value="1"/>
</dbReference>
<evidence type="ECO:0000256" key="3">
    <source>
        <dbReference type="ARBA" id="ARBA00023125"/>
    </source>
</evidence>
<evidence type="ECO:0000313" key="6">
    <source>
        <dbReference type="EMBL" id="WGI36308.1"/>
    </source>
</evidence>
<dbReference type="Proteomes" id="UP001179842">
    <property type="component" value="Chromosome"/>
</dbReference>
<gene>
    <name evidence="6" type="ORF">QEG99_02410</name>
</gene>
<name>A0ABY8LSS6_9BACT</name>
<evidence type="ECO:0000259" key="5">
    <source>
        <dbReference type="Pfam" id="PF01420"/>
    </source>
</evidence>
<comment type="subunit">
    <text evidence="4">The methyltransferase is composed of M and S polypeptides.</text>
</comment>
<comment type="similarity">
    <text evidence="1">Belongs to the type-I restriction system S methylase family.</text>
</comment>
<dbReference type="InterPro" id="IPR044946">
    <property type="entry name" value="Restrct_endonuc_typeI_TRD_sf"/>
</dbReference>
<keyword evidence="2" id="KW-0680">Restriction system</keyword>
<keyword evidence="6" id="KW-0540">Nuclease</keyword>
<dbReference type="Gene3D" id="3.90.220.20">
    <property type="entry name" value="DNA methylase specificity domains"/>
    <property type="match status" value="1"/>
</dbReference>
<keyword evidence="6" id="KW-0255">Endonuclease</keyword>
<reference evidence="6" key="1">
    <citation type="submission" date="2023-04" db="EMBL/GenBank/DDBJ databases">
        <title>Completed genome of Mycoplasma lagogenitalium type strain 12MS.</title>
        <authorList>
            <person name="Spergser J."/>
        </authorList>
    </citation>
    <scope>NUCLEOTIDE SEQUENCE</scope>
    <source>
        <strain evidence="6">12MS</strain>
    </source>
</reference>
<evidence type="ECO:0000313" key="7">
    <source>
        <dbReference type="Proteomes" id="UP001179842"/>
    </source>
</evidence>
<keyword evidence="7" id="KW-1185">Reference proteome</keyword>
<keyword evidence="6" id="KW-0378">Hydrolase</keyword>
<dbReference type="EMBL" id="CP122979">
    <property type="protein sequence ID" value="WGI36308.1"/>
    <property type="molecule type" value="Genomic_DNA"/>
</dbReference>
<organism evidence="6 7">
    <name type="scientific">Mesomycoplasma lagogenitalium</name>
    <dbReference type="NCBI Taxonomy" id="171286"/>
    <lineage>
        <taxon>Bacteria</taxon>
        <taxon>Bacillati</taxon>
        <taxon>Mycoplasmatota</taxon>
        <taxon>Mycoplasmoidales</taxon>
        <taxon>Metamycoplasmataceae</taxon>
        <taxon>Mesomycoplasma</taxon>
    </lineage>
</organism>
<proteinExistence type="inferred from homology"/>
<evidence type="ECO:0000256" key="2">
    <source>
        <dbReference type="ARBA" id="ARBA00022747"/>
    </source>
</evidence>
<sequence length="228" mass="26684">MLEQAIEYIKNKIYKKIIYLKLCDKTITNSINTGLNPRNNFNLNDESNEKLVAWYITTKDYSENQEIIFDINKTAKITEAARKLINKRSKLEKNDILFSGIGTVGKVALVDFEPYNFDISESTYAIKINQNNIIPKFLMHYLRSSIVQNQIFKDLKGSTLKGIRKVQLENLLIPIIPLEIQNKIVNILDKFQKAIEHSKGLLPQEIKLREKQYEYYCNKLLLFDDNRF</sequence>
<feature type="domain" description="Type I restriction modification DNA specificity" evidence="5">
    <location>
        <begin position="48"/>
        <end position="207"/>
    </location>
</feature>
<accession>A0ABY8LSS6</accession>
<evidence type="ECO:0000256" key="1">
    <source>
        <dbReference type="ARBA" id="ARBA00010923"/>
    </source>
</evidence>
<dbReference type="Pfam" id="PF01420">
    <property type="entry name" value="Methylase_S"/>
    <property type="match status" value="1"/>
</dbReference>
<dbReference type="InterPro" id="IPR051212">
    <property type="entry name" value="Type-I_RE_S_subunit"/>
</dbReference>
<dbReference type="RefSeq" id="WP_280101609.1">
    <property type="nucleotide sequence ID" value="NZ_CP122979.1"/>
</dbReference>
<evidence type="ECO:0000256" key="4">
    <source>
        <dbReference type="ARBA" id="ARBA00038652"/>
    </source>
</evidence>
<keyword evidence="3" id="KW-0238">DNA-binding</keyword>
<dbReference type="GO" id="GO:0016787">
    <property type="term" value="F:hydrolase activity"/>
    <property type="evidence" value="ECO:0007669"/>
    <property type="project" value="UniProtKB-KW"/>
</dbReference>
<dbReference type="SUPFAM" id="SSF116734">
    <property type="entry name" value="DNA methylase specificity domain"/>
    <property type="match status" value="1"/>
</dbReference>
<dbReference type="EC" id="3.1.21.-" evidence="6"/>
<dbReference type="InterPro" id="IPR000055">
    <property type="entry name" value="Restrct_endonuc_typeI_TRD"/>
</dbReference>